<dbReference type="PROSITE" id="PS51419">
    <property type="entry name" value="RAB"/>
    <property type="match status" value="1"/>
</dbReference>
<evidence type="ECO:0000256" key="5">
    <source>
        <dbReference type="ARBA" id="ARBA00023134"/>
    </source>
</evidence>
<name>V4C1F0_LOTGI</name>
<proteinExistence type="predicted"/>
<dbReference type="OrthoDB" id="9989112at2759"/>
<dbReference type="SMART" id="SM00175">
    <property type="entry name" value="RAB"/>
    <property type="match status" value="1"/>
</dbReference>
<comment type="subcellular location">
    <subcellularLocation>
        <location evidence="1">Cytoplasm</location>
    </subcellularLocation>
</comment>
<dbReference type="InterPro" id="IPR050227">
    <property type="entry name" value="Rab"/>
</dbReference>
<evidence type="ECO:0000313" key="6">
    <source>
        <dbReference type="EMBL" id="ESO95299.1"/>
    </source>
</evidence>
<dbReference type="PRINTS" id="PR00449">
    <property type="entry name" value="RASTRNSFRMNG"/>
</dbReference>
<dbReference type="PROSITE" id="PS51417">
    <property type="entry name" value="ARF"/>
    <property type="match status" value="1"/>
</dbReference>
<dbReference type="GO" id="GO:0005525">
    <property type="term" value="F:GTP binding"/>
    <property type="evidence" value="ECO:0007669"/>
    <property type="project" value="UniProtKB-KW"/>
</dbReference>
<dbReference type="GO" id="GO:0003924">
    <property type="term" value="F:GTPase activity"/>
    <property type="evidence" value="ECO:0007669"/>
    <property type="project" value="InterPro"/>
</dbReference>
<reference evidence="6 7" key="1">
    <citation type="journal article" date="2013" name="Nature">
        <title>Insights into bilaterian evolution from three spiralian genomes.</title>
        <authorList>
            <person name="Simakov O."/>
            <person name="Marletaz F."/>
            <person name="Cho S.J."/>
            <person name="Edsinger-Gonzales E."/>
            <person name="Havlak P."/>
            <person name="Hellsten U."/>
            <person name="Kuo D.H."/>
            <person name="Larsson T."/>
            <person name="Lv J."/>
            <person name="Arendt D."/>
            <person name="Savage R."/>
            <person name="Osoegawa K."/>
            <person name="de Jong P."/>
            <person name="Grimwood J."/>
            <person name="Chapman J.A."/>
            <person name="Shapiro H."/>
            <person name="Aerts A."/>
            <person name="Otillar R.P."/>
            <person name="Terry A.Y."/>
            <person name="Boore J.L."/>
            <person name="Grigoriev I.V."/>
            <person name="Lindberg D.R."/>
            <person name="Seaver E.C."/>
            <person name="Weisblat D.A."/>
            <person name="Putnam N.H."/>
            <person name="Rokhsar D.S."/>
        </authorList>
    </citation>
    <scope>NUCLEOTIDE SEQUENCE [LARGE SCALE GENOMIC DNA]</scope>
</reference>
<dbReference type="FunFam" id="3.40.50.300:FF:001348">
    <property type="entry name" value="Ras and EF-hand domain-containing protein"/>
    <property type="match status" value="1"/>
</dbReference>
<dbReference type="InterPro" id="IPR005225">
    <property type="entry name" value="Small_GTP-bd"/>
</dbReference>
<evidence type="ECO:0000256" key="1">
    <source>
        <dbReference type="ARBA" id="ARBA00004496"/>
    </source>
</evidence>
<dbReference type="KEGG" id="lgi:LOTGIDRAFT_117008"/>
<dbReference type="RefSeq" id="XP_009053816.1">
    <property type="nucleotide sequence ID" value="XM_009055568.1"/>
</dbReference>
<dbReference type="Pfam" id="PF00071">
    <property type="entry name" value="Ras"/>
    <property type="match status" value="1"/>
</dbReference>
<dbReference type="HOGENOM" id="CLU_041217_10_6_1"/>
<dbReference type="PROSITE" id="PS51420">
    <property type="entry name" value="RHO"/>
    <property type="match status" value="1"/>
</dbReference>
<evidence type="ECO:0000256" key="4">
    <source>
        <dbReference type="ARBA" id="ARBA00023054"/>
    </source>
</evidence>
<organism evidence="6 7">
    <name type="scientific">Lottia gigantea</name>
    <name type="common">Giant owl limpet</name>
    <dbReference type="NCBI Taxonomy" id="225164"/>
    <lineage>
        <taxon>Eukaryota</taxon>
        <taxon>Metazoa</taxon>
        <taxon>Spiralia</taxon>
        <taxon>Lophotrochozoa</taxon>
        <taxon>Mollusca</taxon>
        <taxon>Gastropoda</taxon>
        <taxon>Patellogastropoda</taxon>
        <taxon>Lottioidea</taxon>
        <taxon>Lottiidae</taxon>
        <taxon>Lottia</taxon>
    </lineage>
</organism>
<dbReference type="Proteomes" id="UP000030746">
    <property type="component" value="Unassembled WGS sequence"/>
</dbReference>
<dbReference type="SMART" id="SM00177">
    <property type="entry name" value="ARF"/>
    <property type="match status" value="1"/>
</dbReference>
<dbReference type="PROSITE" id="PS51421">
    <property type="entry name" value="RAS"/>
    <property type="match status" value="1"/>
</dbReference>
<gene>
    <name evidence="6" type="ORF">LOTGIDRAFT_117008</name>
</gene>
<dbReference type="AlphaFoldDB" id="V4C1F0"/>
<dbReference type="PANTHER" id="PTHR47977">
    <property type="entry name" value="RAS-RELATED PROTEIN RAB"/>
    <property type="match status" value="1"/>
</dbReference>
<dbReference type="CDD" id="cd00154">
    <property type="entry name" value="Rab"/>
    <property type="match status" value="1"/>
</dbReference>
<keyword evidence="5" id="KW-0342">GTP-binding</keyword>
<dbReference type="SMART" id="SM00173">
    <property type="entry name" value="RAS"/>
    <property type="match status" value="1"/>
</dbReference>
<dbReference type="EMBL" id="KB201656">
    <property type="protein sequence ID" value="ESO95299.1"/>
    <property type="molecule type" value="Genomic_DNA"/>
</dbReference>
<dbReference type="SMART" id="SM00174">
    <property type="entry name" value="RHO"/>
    <property type="match status" value="1"/>
</dbReference>
<dbReference type="OMA" id="INGMEIM"/>
<evidence type="ECO:0000256" key="3">
    <source>
        <dbReference type="ARBA" id="ARBA00022741"/>
    </source>
</evidence>
<dbReference type="NCBIfam" id="TIGR00231">
    <property type="entry name" value="small_GTP"/>
    <property type="match status" value="1"/>
</dbReference>
<keyword evidence="3" id="KW-0547">Nucleotide-binding</keyword>
<dbReference type="InterPro" id="IPR001806">
    <property type="entry name" value="Small_GTPase"/>
</dbReference>
<accession>V4C1F0</accession>
<feature type="non-terminal residue" evidence="6">
    <location>
        <position position="1"/>
    </location>
</feature>
<keyword evidence="4" id="KW-0175">Coiled coil</keyword>
<protein>
    <submittedName>
        <fullName evidence="6">Uncharacterized protein</fullName>
    </submittedName>
</protein>
<dbReference type="SUPFAM" id="SSF52540">
    <property type="entry name" value="P-loop containing nucleoside triphosphate hydrolases"/>
    <property type="match status" value="1"/>
</dbReference>
<evidence type="ECO:0000313" key="7">
    <source>
        <dbReference type="Proteomes" id="UP000030746"/>
    </source>
</evidence>
<keyword evidence="2" id="KW-0963">Cytoplasm</keyword>
<keyword evidence="7" id="KW-1185">Reference proteome</keyword>
<dbReference type="STRING" id="225164.V4C1F0"/>
<dbReference type="CTD" id="20231437"/>
<evidence type="ECO:0000256" key="2">
    <source>
        <dbReference type="ARBA" id="ARBA00022490"/>
    </source>
</evidence>
<dbReference type="SMART" id="SM00176">
    <property type="entry name" value="RAN"/>
    <property type="match status" value="1"/>
</dbReference>
<dbReference type="GO" id="GO:0005737">
    <property type="term" value="C:cytoplasm"/>
    <property type="evidence" value="ECO:0007669"/>
    <property type="project" value="UniProtKB-SubCell"/>
</dbReference>
<dbReference type="InterPro" id="IPR027417">
    <property type="entry name" value="P-loop_NTPase"/>
</dbReference>
<dbReference type="GeneID" id="20231437"/>
<sequence>SKGPERIFKVVFIGDSGVGKSSFIHRFCNDSFKDKFAATIGVDFQIKTVEQDGHIIALQLWDTAGQERFRSITKQYFRKADGVVVMYDITSETSFKNVRNWMISVKEGCDEGTVLVVVGNKTDLLDDKHESVVTTKAGNHLADEYGALFYETSSKSGNGIPETIDGLSRFVQLCGC</sequence>
<dbReference type="Gene3D" id="3.40.50.300">
    <property type="entry name" value="P-loop containing nucleotide triphosphate hydrolases"/>
    <property type="match status" value="1"/>
</dbReference>